<comment type="subcellular location">
    <subcellularLocation>
        <location evidence="3">Chromosome</location>
    </subcellularLocation>
    <subcellularLocation>
        <location evidence="2">Nucleus</location>
    </subcellularLocation>
</comment>
<keyword evidence="8" id="KW-0539">Nucleus</keyword>
<evidence type="ECO:0000256" key="6">
    <source>
        <dbReference type="ARBA" id="ARBA00022723"/>
    </source>
</evidence>
<dbReference type="PANTHER" id="PTHR18867:SF12">
    <property type="entry name" value="DNA REPAIR PROTEIN RAD50"/>
    <property type="match status" value="1"/>
</dbReference>
<dbReference type="AlphaFoldDB" id="A0A162YCM2"/>
<evidence type="ECO:0000256" key="4">
    <source>
        <dbReference type="ARBA" id="ARBA00009439"/>
    </source>
</evidence>
<dbReference type="GO" id="GO:0003691">
    <property type="term" value="F:double-stranded telomeric DNA binding"/>
    <property type="evidence" value="ECO:0007669"/>
    <property type="project" value="TreeGrafter"/>
</dbReference>
<dbReference type="InParanoid" id="A0A162YCM2"/>
<dbReference type="SUPFAM" id="SSF52540">
    <property type="entry name" value="P-loop containing nucleoside triphosphate hydrolases"/>
    <property type="match status" value="1"/>
</dbReference>
<dbReference type="GO" id="GO:0030870">
    <property type="term" value="C:Mre11 complex"/>
    <property type="evidence" value="ECO:0007669"/>
    <property type="project" value="TreeGrafter"/>
</dbReference>
<evidence type="ECO:0000259" key="10">
    <source>
        <dbReference type="Pfam" id="PF13476"/>
    </source>
</evidence>
<dbReference type="Proteomes" id="UP000077315">
    <property type="component" value="Unassembled WGS sequence"/>
</dbReference>
<dbReference type="GO" id="GO:0051880">
    <property type="term" value="F:G-quadruplex DNA binding"/>
    <property type="evidence" value="ECO:0007669"/>
    <property type="project" value="TreeGrafter"/>
</dbReference>
<gene>
    <name evidence="11" type="ORF">PHYBLDRAFT_106795</name>
</gene>
<evidence type="ECO:0000256" key="7">
    <source>
        <dbReference type="ARBA" id="ARBA00022833"/>
    </source>
</evidence>
<dbReference type="GeneID" id="28988866"/>
<evidence type="ECO:0000313" key="12">
    <source>
        <dbReference type="Proteomes" id="UP000077315"/>
    </source>
</evidence>
<dbReference type="EMBL" id="KV440972">
    <property type="protein sequence ID" value="OAD79785.1"/>
    <property type="molecule type" value="Genomic_DNA"/>
</dbReference>
<dbReference type="GO" id="GO:0007004">
    <property type="term" value="P:telomere maintenance via telomerase"/>
    <property type="evidence" value="ECO:0007669"/>
    <property type="project" value="TreeGrafter"/>
</dbReference>
<dbReference type="GO" id="GO:0000722">
    <property type="term" value="P:telomere maintenance via recombination"/>
    <property type="evidence" value="ECO:0007669"/>
    <property type="project" value="TreeGrafter"/>
</dbReference>
<name>A0A162YCM2_PHYB8</name>
<dbReference type="GO" id="GO:0046872">
    <property type="term" value="F:metal ion binding"/>
    <property type="evidence" value="ECO:0007669"/>
    <property type="project" value="UniProtKB-KW"/>
</dbReference>
<keyword evidence="12" id="KW-1185">Reference proteome</keyword>
<keyword evidence="7" id="KW-0862">Zinc</keyword>
<evidence type="ECO:0000256" key="8">
    <source>
        <dbReference type="ARBA" id="ARBA00023242"/>
    </source>
</evidence>
<feature type="domain" description="Rad50/SbcC-type AAA" evidence="10">
    <location>
        <begin position="8"/>
        <end position="71"/>
    </location>
</feature>
<comment type="catalytic activity">
    <reaction evidence="9">
        <text>ATP + H2O = ADP + phosphate + H(+)</text>
        <dbReference type="Rhea" id="RHEA:13065"/>
        <dbReference type="ChEBI" id="CHEBI:15377"/>
        <dbReference type="ChEBI" id="CHEBI:15378"/>
        <dbReference type="ChEBI" id="CHEBI:30616"/>
        <dbReference type="ChEBI" id="CHEBI:43474"/>
        <dbReference type="ChEBI" id="CHEBI:456216"/>
    </reaction>
</comment>
<proteinExistence type="inferred from homology"/>
<dbReference type="InterPro" id="IPR027417">
    <property type="entry name" value="P-loop_NTPase"/>
</dbReference>
<evidence type="ECO:0000256" key="3">
    <source>
        <dbReference type="ARBA" id="ARBA00004286"/>
    </source>
</evidence>
<comment type="cofactor">
    <cofactor evidence="1">
        <name>Zn(2+)</name>
        <dbReference type="ChEBI" id="CHEBI:29105"/>
    </cofactor>
</comment>
<dbReference type="GO" id="GO:0043047">
    <property type="term" value="F:single-stranded telomeric DNA binding"/>
    <property type="evidence" value="ECO:0007669"/>
    <property type="project" value="TreeGrafter"/>
</dbReference>
<keyword evidence="5" id="KW-0158">Chromosome</keyword>
<dbReference type="GO" id="GO:0016887">
    <property type="term" value="F:ATP hydrolysis activity"/>
    <property type="evidence" value="ECO:0007669"/>
    <property type="project" value="InterPro"/>
</dbReference>
<evidence type="ECO:0000256" key="5">
    <source>
        <dbReference type="ARBA" id="ARBA00022454"/>
    </source>
</evidence>
<accession>A0A162YCM2</accession>
<comment type="similarity">
    <text evidence="4">Belongs to the SMC family. RAD50 subfamily.</text>
</comment>
<keyword evidence="6" id="KW-0479">Metal-binding</keyword>
<dbReference type="Pfam" id="PF13476">
    <property type="entry name" value="AAA_23"/>
    <property type="match status" value="1"/>
</dbReference>
<dbReference type="GO" id="GO:0070192">
    <property type="term" value="P:chromosome organization involved in meiotic cell cycle"/>
    <property type="evidence" value="ECO:0007669"/>
    <property type="project" value="TreeGrafter"/>
</dbReference>
<dbReference type="OrthoDB" id="18797at2759"/>
<protein>
    <recommendedName>
        <fullName evidence="10">Rad50/SbcC-type AAA domain-containing protein</fullName>
    </recommendedName>
</protein>
<dbReference type="GO" id="GO:0000794">
    <property type="term" value="C:condensed nuclear chromosome"/>
    <property type="evidence" value="ECO:0007669"/>
    <property type="project" value="TreeGrafter"/>
</dbReference>
<organism evidence="11 12">
    <name type="scientific">Phycomyces blakesleeanus (strain ATCC 8743b / DSM 1359 / FGSC 10004 / NBRC 33097 / NRRL 1555)</name>
    <dbReference type="NCBI Taxonomy" id="763407"/>
    <lineage>
        <taxon>Eukaryota</taxon>
        <taxon>Fungi</taxon>
        <taxon>Fungi incertae sedis</taxon>
        <taxon>Mucoromycota</taxon>
        <taxon>Mucoromycotina</taxon>
        <taxon>Mucoromycetes</taxon>
        <taxon>Mucorales</taxon>
        <taxon>Phycomycetaceae</taxon>
        <taxon>Phycomyces</taxon>
    </lineage>
</organism>
<dbReference type="PANTHER" id="PTHR18867">
    <property type="entry name" value="RAD50"/>
    <property type="match status" value="1"/>
</dbReference>
<evidence type="ECO:0000256" key="2">
    <source>
        <dbReference type="ARBA" id="ARBA00004123"/>
    </source>
</evidence>
<evidence type="ECO:0000256" key="1">
    <source>
        <dbReference type="ARBA" id="ARBA00001947"/>
    </source>
</evidence>
<dbReference type="InterPro" id="IPR038729">
    <property type="entry name" value="Rad50/SbcC_AAA"/>
</dbReference>
<sequence>MTKLEAIGILGIRSFSPDQPTYLKFLPGCTIFVGPNGSGKTTIIEALKYVCTGEMPPGSKNGALIHDLKVMKQLKIIIIIMKAIII</sequence>
<dbReference type="Gene3D" id="3.40.50.300">
    <property type="entry name" value="P-loop containing nucleotide triphosphate hydrolases"/>
    <property type="match status" value="1"/>
</dbReference>
<reference evidence="12" key="1">
    <citation type="submission" date="2015-06" db="EMBL/GenBank/DDBJ databases">
        <title>Expansion of signal transduction pathways in fungi by whole-genome duplication.</title>
        <authorList>
            <consortium name="DOE Joint Genome Institute"/>
            <person name="Corrochano L.M."/>
            <person name="Kuo A."/>
            <person name="Marcet-Houben M."/>
            <person name="Polaino S."/>
            <person name="Salamov A."/>
            <person name="Villalobos J.M."/>
            <person name="Alvarez M.I."/>
            <person name="Avalos J."/>
            <person name="Benito E.P."/>
            <person name="Benoit I."/>
            <person name="Burger G."/>
            <person name="Camino L.P."/>
            <person name="Canovas D."/>
            <person name="Cerda-Olmedo E."/>
            <person name="Cheng J.-F."/>
            <person name="Dominguez A."/>
            <person name="Elias M."/>
            <person name="Eslava A.P."/>
            <person name="Glaser F."/>
            <person name="Grimwood J."/>
            <person name="Gutierrez G."/>
            <person name="Heitman J."/>
            <person name="Henrissat B."/>
            <person name="Iturriaga E.A."/>
            <person name="Lang B.F."/>
            <person name="Lavin J.L."/>
            <person name="Lee S."/>
            <person name="Li W."/>
            <person name="Lindquist E."/>
            <person name="Lopez-Garcia S."/>
            <person name="Luque E.M."/>
            <person name="Marcos A.T."/>
            <person name="Martin J."/>
            <person name="McCluskey K."/>
            <person name="Medina H.R."/>
            <person name="Miralles-Duran A."/>
            <person name="Miyazaki A."/>
            <person name="Munoz-Torres E."/>
            <person name="Oguiza J.A."/>
            <person name="Ohm R."/>
            <person name="Olmedo M."/>
            <person name="Orejas M."/>
            <person name="Ortiz-Castellanos L."/>
            <person name="Pisabarro A.G."/>
            <person name="Rodriguez-Romero J."/>
            <person name="Ruiz-Herrera J."/>
            <person name="Ruiz-Vazquez R."/>
            <person name="Sanz C."/>
            <person name="Schackwitz W."/>
            <person name="Schmutz J."/>
            <person name="Shahriari M."/>
            <person name="Shelest E."/>
            <person name="Silva-Franco F."/>
            <person name="Soanes D."/>
            <person name="Syed K."/>
            <person name="Tagua V.G."/>
            <person name="Talbot N.J."/>
            <person name="Thon M."/>
            <person name="De vries R.P."/>
            <person name="Wiebenga A."/>
            <person name="Yadav J.S."/>
            <person name="Braun E.L."/>
            <person name="Baker S."/>
            <person name="Garre V."/>
            <person name="Horwitz B."/>
            <person name="Torres-Martinez S."/>
            <person name="Idnurm A."/>
            <person name="Herrera-Estrella A."/>
            <person name="Gabaldon T."/>
            <person name="Grigoriev I.V."/>
        </authorList>
    </citation>
    <scope>NUCLEOTIDE SEQUENCE [LARGE SCALE GENOMIC DNA]</scope>
    <source>
        <strain evidence="12">NRRL 1555(-)</strain>
    </source>
</reference>
<dbReference type="RefSeq" id="XP_018297825.1">
    <property type="nucleotide sequence ID" value="XM_018427960.1"/>
</dbReference>
<evidence type="ECO:0000313" key="11">
    <source>
        <dbReference type="EMBL" id="OAD79785.1"/>
    </source>
</evidence>
<dbReference type="VEuPathDB" id="FungiDB:PHYBLDRAFT_106795"/>
<dbReference type="STRING" id="763407.A0A162YCM2"/>
<dbReference type="GO" id="GO:0006302">
    <property type="term" value="P:double-strand break repair"/>
    <property type="evidence" value="ECO:0007669"/>
    <property type="project" value="InterPro"/>
</dbReference>
<evidence type="ECO:0000256" key="9">
    <source>
        <dbReference type="ARBA" id="ARBA00049360"/>
    </source>
</evidence>